<dbReference type="InterPro" id="IPR018247">
    <property type="entry name" value="EF_Hand_1_Ca_BS"/>
</dbReference>
<dbReference type="Proteomes" id="UP000027120">
    <property type="component" value="Unassembled WGS sequence"/>
</dbReference>
<gene>
    <name evidence="3" type="ORF">CISIN_1g045293mg</name>
</gene>
<feature type="domain" description="EF-hand" evidence="2">
    <location>
        <begin position="29"/>
        <end position="49"/>
    </location>
</feature>
<accession>A0A067GZY2</accession>
<feature type="non-terminal residue" evidence="3">
    <location>
        <position position="89"/>
    </location>
</feature>
<dbReference type="SMR" id="A0A067GZY2"/>
<organism evidence="3 4">
    <name type="scientific">Citrus sinensis</name>
    <name type="common">Sweet orange</name>
    <name type="synonym">Citrus aurantium var. sinensis</name>
    <dbReference type="NCBI Taxonomy" id="2711"/>
    <lineage>
        <taxon>Eukaryota</taxon>
        <taxon>Viridiplantae</taxon>
        <taxon>Streptophyta</taxon>
        <taxon>Embryophyta</taxon>
        <taxon>Tracheophyta</taxon>
        <taxon>Spermatophyta</taxon>
        <taxon>Magnoliopsida</taxon>
        <taxon>eudicotyledons</taxon>
        <taxon>Gunneridae</taxon>
        <taxon>Pentapetalae</taxon>
        <taxon>rosids</taxon>
        <taxon>malvids</taxon>
        <taxon>Sapindales</taxon>
        <taxon>Rutaceae</taxon>
        <taxon>Aurantioideae</taxon>
        <taxon>Citrus</taxon>
    </lineage>
</organism>
<evidence type="ECO:0000259" key="2">
    <source>
        <dbReference type="PROSITE" id="PS50222"/>
    </source>
</evidence>
<dbReference type="AlphaFoldDB" id="A0A067GZY2"/>
<proteinExistence type="predicted"/>
<dbReference type="InterPro" id="IPR011992">
    <property type="entry name" value="EF-hand-dom_pair"/>
</dbReference>
<dbReference type="Gene3D" id="1.10.238.10">
    <property type="entry name" value="EF-hand"/>
    <property type="match status" value="1"/>
</dbReference>
<keyword evidence="1" id="KW-0106">Calcium</keyword>
<evidence type="ECO:0000313" key="3">
    <source>
        <dbReference type="EMBL" id="KDO84205.1"/>
    </source>
</evidence>
<dbReference type="STRING" id="2711.A0A067GZY2"/>
<dbReference type="GO" id="GO:0005509">
    <property type="term" value="F:calcium ion binding"/>
    <property type="evidence" value="ECO:0007669"/>
    <property type="project" value="InterPro"/>
</dbReference>
<dbReference type="EMBL" id="KK784874">
    <property type="protein sequence ID" value="KDO84205.1"/>
    <property type="molecule type" value="Genomic_DNA"/>
</dbReference>
<evidence type="ECO:0000256" key="1">
    <source>
        <dbReference type="ARBA" id="ARBA00022837"/>
    </source>
</evidence>
<feature type="domain" description="EF-hand" evidence="2">
    <location>
        <begin position="50"/>
        <end position="85"/>
    </location>
</feature>
<keyword evidence="4" id="KW-1185">Reference proteome</keyword>
<dbReference type="SUPFAM" id="SSF47473">
    <property type="entry name" value="EF-hand"/>
    <property type="match status" value="1"/>
</dbReference>
<dbReference type="InterPro" id="IPR002048">
    <property type="entry name" value="EF_hand_dom"/>
</dbReference>
<dbReference type="PROSITE" id="PS50222">
    <property type="entry name" value="EF_HAND_2"/>
    <property type="match status" value="2"/>
</dbReference>
<dbReference type="PROSITE" id="PS00018">
    <property type="entry name" value="EF_HAND_1"/>
    <property type="match status" value="1"/>
</dbReference>
<reference evidence="3 4" key="1">
    <citation type="submission" date="2014-04" db="EMBL/GenBank/DDBJ databases">
        <authorList>
            <consortium name="International Citrus Genome Consortium"/>
            <person name="Gmitter F."/>
            <person name="Chen C."/>
            <person name="Farmerie W."/>
            <person name="Harkins T."/>
            <person name="Desany B."/>
            <person name="Mohiuddin M."/>
            <person name="Kodira C."/>
            <person name="Borodovsky M."/>
            <person name="Lomsadze A."/>
            <person name="Burns P."/>
            <person name="Jenkins J."/>
            <person name="Prochnik S."/>
            <person name="Shu S."/>
            <person name="Chapman J."/>
            <person name="Pitluck S."/>
            <person name="Schmutz J."/>
            <person name="Rokhsar D."/>
        </authorList>
    </citation>
    <scope>NUCLEOTIDE SEQUENCE</scope>
</reference>
<sequence>MPLWVPKGMGLTPEEEQVKRYLKRYATDDKDGKLRWNELKVALKDLGLHFSGFRAKRAVHYADVNGDGCVDEEEMNDLVKYTVKWRLSN</sequence>
<evidence type="ECO:0000313" key="4">
    <source>
        <dbReference type="Proteomes" id="UP000027120"/>
    </source>
</evidence>
<name>A0A067GZY2_CITSI</name>
<protein>
    <recommendedName>
        <fullName evidence="2">EF-hand domain-containing protein</fullName>
    </recommendedName>
</protein>